<proteinExistence type="predicted"/>
<name>A0ACC0SXG4_POPTR</name>
<sequence>MDAWFRFLTLLDLSFNSLQGPLPPEIGVFSNLGLSLNLSNNNLDGEIPATIGNLVSVQAIDLSVNRFSGIIPSSVGSCTALEYLNLSKNMIEGTIPESLKQIAYLKVLDVAFNQLTGSVPIWLANDSVMKNFDLSYNRLTGEVSSMGKFKNLSGSTLIGNAGLCGGSALMRLQPCAVQKKRKLRKWTYYLLAITISCFLLLLVYVGVRLRKFFKRKSDAESEEAILMAFRGRNFTLSELKIATDGFSDANLLASSKLLWICL</sequence>
<reference evidence="1 2" key="1">
    <citation type="journal article" date="2006" name="Science">
        <title>The genome of black cottonwood, Populus trichocarpa (Torr. &amp; Gray).</title>
        <authorList>
            <person name="Tuskan G.A."/>
            <person name="Difazio S."/>
            <person name="Jansson S."/>
            <person name="Bohlmann J."/>
            <person name="Grigoriev I."/>
            <person name="Hellsten U."/>
            <person name="Putnam N."/>
            <person name="Ralph S."/>
            <person name="Rombauts S."/>
            <person name="Salamov A."/>
            <person name="Schein J."/>
            <person name="Sterck L."/>
            <person name="Aerts A."/>
            <person name="Bhalerao R.R."/>
            <person name="Bhalerao R.P."/>
            <person name="Blaudez D."/>
            <person name="Boerjan W."/>
            <person name="Brun A."/>
            <person name="Brunner A."/>
            <person name="Busov V."/>
            <person name="Campbell M."/>
            <person name="Carlson J."/>
            <person name="Chalot M."/>
            <person name="Chapman J."/>
            <person name="Chen G.L."/>
            <person name="Cooper D."/>
            <person name="Coutinho P.M."/>
            <person name="Couturier J."/>
            <person name="Covert S."/>
            <person name="Cronk Q."/>
            <person name="Cunningham R."/>
            <person name="Davis J."/>
            <person name="Degroeve S."/>
            <person name="Dejardin A."/>
            <person name="Depamphilis C."/>
            <person name="Detter J."/>
            <person name="Dirks B."/>
            <person name="Dubchak I."/>
            <person name="Duplessis S."/>
            <person name="Ehlting J."/>
            <person name="Ellis B."/>
            <person name="Gendler K."/>
            <person name="Goodstein D."/>
            <person name="Gribskov M."/>
            <person name="Grimwood J."/>
            <person name="Groover A."/>
            <person name="Gunter L."/>
            <person name="Hamberger B."/>
            <person name="Heinze B."/>
            <person name="Helariutta Y."/>
            <person name="Henrissat B."/>
            <person name="Holligan D."/>
            <person name="Holt R."/>
            <person name="Huang W."/>
            <person name="Islam-Faridi N."/>
            <person name="Jones S."/>
            <person name="Jones-Rhoades M."/>
            <person name="Jorgensen R."/>
            <person name="Joshi C."/>
            <person name="Kangasjarvi J."/>
            <person name="Karlsson J."/>
            <person name="Kelleher C."/>
            <person name="Kirkpatrick R."/>
            <person name="Kirst M."/>
            <person name="Kohler A."/>
            <person name="Kalluri U."/>
            <person name="Larimer F."/>
            <person name="Leebens-Mack J."/>
            <person name="Leple J.C."/>
            <person name="Locascio P."/>
            <person name="Lou Y."/>
            <person name="Lucas S."/>
            <person name="Martin F."/>
            <person name="Montanini B."/>
            <person name="Napoli C."/>
            <person name="Nelson D.R."/>
            <person name="Nelson C."/>
            <person name="Nieminen K."/>
            <person name="Nilsson O."/>
            <person name="Pereda V."/>
            <person name="Peter G."/>
            <person name="Philippe R."/>
            <person name="Pilate G."/>
            <person name="Poliakov A."/>
            <person name="Razumovskaya J."/>
            <person name="Richardson P."/>
            <person name="Rinaldi C."/>
            <person name="Ritland K."/>
            <person name="Rouze P."/>
            <person name="Ryaboy D."/>
            <person name="Schmutz J."/>
            <person name="Schrader J."/>
            <person name="Segerman B."/>
            <person name="Shin H."/>
            <person name="Siddiqui A."/>
            <person name="Sterky F."/>
            <person name="Terry A."/>
            <person name="Tsai C.J."/>
            <person name="Uberbacher E."/>
            <person name="Unneberg P."/>
            <person name="Vahala J."/>
            <person name="Wall K."/>
            <person name="Wessler S."/>
            <person name="Yang G."/>
            <person name="Yin T."/>
            <person name="Douglas C."/>
            <person name="Marra M."/>
            <person name="Sandberg G."/>
            <person name="Van de Peer Y."/>
            <person name="Rokhsar D."/>
        </authorList>
    </citation>
    <scope>NUCLEOTIDE SEQUENCE [LARGE SCALE GENOMIC DNA]</scope>
    <source>
        <strain evidence="2">cv. Nisqually</strain>
    </source>
</reference>
<protein>
    <submittedName>
        <fullName evidence="1">Uncharacterized protein</fullName>
    </submittedName>
</protein>
<organism evidence="1 2">
    <name type="scientific">Populus trichocarpa</name>
    <name type="common">Western balsam poplar</name>
    <name type="synonym">Populus balsamifera subsp. trichocarpa</name>
    <dbReference type="NCBI Taxonomy" id="3694"/>
    <lineage>
        <taxon>Eukaryota</taxon>
        <taxon>Viridiplantae</taxon>
        <taxon>Streptophyta</taxon>
        <taxon>Embryophyta</taxon>
        <taxon>Tracheophyta</taxon>
        <taxon>Spermatophyta</taxon>
        <taxon>Magnoliopsida</taxon>
        <taxon>eudicotyledons</taxon>
        <taxon>Gunneridae</taxon>
        <taxon>Pentapetalae</taxon>
        <taxon>rosids</taxon>
        <taxon>fabids</taxon>
        <taxon>Malpighiales</taxon>
        <taxon>Salicaceae</taxon>
        <taxon>Saliceae</taxon>
        <taxon>Populus</taxon>
    </lineage>
</organism>
<evidence type="ECO:0000313" key="1">
    <source>
        <dbReference type="EMBL" id="KAI9393960.1"/>
    </source>
</evidence>
<gene>
    <name evidence="1" type="ORF">POPTR_005G030626v4</name>
</gene>
<comment type="caution">
    <text evidence="1">The sequence shown here is derived from an EMBL/GenBank/DDBJ whole genome shotgun (WGS) entry which is preliminary data.</text>
</comment>
<dbReference type="Proteomes" id="UP000006729">
    <property type="component" value="Chromosome 5"/>
</dbReference>
<accession>A0ACC0SXG4</accession>
<dbReference type="EMBL" id="CM009294">
    <property type="protein sequence ID" value="KAI9393960.1"/>
    <property type="molecule type" value="Genomic_DNA"/>
</dbReference>
<evidence type="ECO:0000313" key="2">
    <source>
        <dbReference type="Proteomes" id="UP000006729"/>
    </source>
</evidence>
<keyword evidence="2" id="KW-1185">Reference proteome</keyword>